<evidence type="ECO:0000313" key="3">
    <source>
        <dbReference type="EMBL" id="ESN90239.1"/>
    </source>
</evidence>
<dbReference type="HOGENOM" id="CLU_1760792_0_0_1"/>
<reference evidence="4" key="3">
    <citation type="submission" date="2015-06" db="UniProtKB">
        <authorList>
            <consortium name="EnsemblMetazoa"/>
        </authorList>
    </citation>
    <scope>IDENTIFICATION</scope>
</reference>
<dbReference type="AlphaFoldDB" id="T1FLF3"/>
<dbReference type="EMBL" id="KB097757">
    <property type="protein sequence ID" value="ESN90239.1"/>
    <property type="molecule type" value="Genomic_DNA"/>
</dbReference>
<evidence type="ECO:0000256" key="1">
    <source>
        <dbReference type="SAM" id="MobiDB-lite"/>
    </source>
</evidence>
<sequence length="148" mass="16380">MQDDFGNKVIGTLNLITTTSKATKHEIYDTNSSETLKTSKATKHDIYDTNSTETLETIVIIKPSDEPTNIITLQTQLHDSYNIYLVITSGVTTIAFLFMLALLVRELKFKRVISKRTSKTSGRSSTISSDGEVRSSRNSLSVNSSEAI</sequence>
<protein>
    <submittedName>
        <fullName evidence="3 4">Uncharacterized protein</fullName>
    </submittedName>
</protein>
<proteinExistence type="predicted"/>
<dbReference type="EnsemblMetazoa" id="HelroT184539">
    <property type="protein sequence ID" value="HelroP184539"/>
    <property type="gene ID" value="HelroG184539"/>
</dbReference>
<organism evidence="4 5">
    <name type="scientific">Helobdella robusta</name>
    <name type="common">Californian leech</name>
    <dbReference type="NCBI Taxonomy" id="6412"/>
    <lineage>
        <taxon>Eukaryota</taxon>
        <taxon>Metazoa</taxon>
        <taxon>Spiralia</taxon>
        <taxon>Lophotrochozoa</taxon>
        <taxon>Annelida</taxon>
        <taxon>Clitellata</taxon>
        <taxon>Hirudinea</taxon>
        <taxon>Rhynchobdellida</taxon>
        <taxon>Glossiphoniidae</taxon>
        <taxon>Helobdella</taxon>
    </lineage>
</organism>
<feature type="compositionally biased region" description="Low complexity" evidence="1">
    <location>
        <begin position="136"/>
        <end position="148"/>
    </location>
</feature>
<gene>
    <name evidence="4" type="primary">20209652</name>
    <name evidence="3" type="ORF">HELRODRAFT_184539</name>
</gene>
<dbReference type="RefSeq" id="XP_009031662.1">
    <property type="nucleotide sequence ID" value="XM_009033414.1"/>
</dbReference>
<dbReference type="Proteomes" id="UP000015101">
    <property type="component" value="Unassembled WGS sequence"/>
</dbReference>
<dbReference type="CTD" id="20209652"/>
<evidence type="ECO:0000313" key="5">
    <source>
        <dbReference type="Proteomes" id="UP000015101"/>
    </source>
</evidence>
<name>T1FLF3_HELRO</name>
<dbReference type="OrthoDB" id="6328171at2759"/>
<feature type="transmembrane region" description="Helical" evidence="2">
    <location>
        <begin position="83"/>
        <end position="104"/>
    </location>
</feature>
<keyword evidence="2" id="KW-1133">Transmembrane helix</keyword>
<dbReference type="EMBL" id="AMQM01010554">
    <property type="status" value="NOT_ANNOTATED_CDS"/>
    <property type="molecule type" value="Genomic_DNA"/>
</dbReference>
<dbReference type="GeneID" id="20209652"/>
<dbReference type="KEGG" id="hro:HELRODRAFT_184539"/>
<reference evidence="5" key="1">
    <citation type="submission" date="2012-12" db="EMBL/GenBank/DDBJ databases">
        <authorList>
            <person name="Hellsten U."/>
            <person name="Grimwood J."/>
            <person name="Chapman J.A."/>
            <person name="Shapiro H."/>
            <person name="Aerts A."/>
            <person name="Otillar R.P."/>
            <person name="Terry A.Y."/>
            <person name="Boore J.L."/>
            <person name="Simakov O."/>
            <person name="Marletaz F."/>
            <person name="Cho S.-J."/>
            <person name="Edsinger-Gonzales E."/>
            <person name="Havlak P."/>
            <person name="Kuo D.-H."/>
            <person name="Larsson T."/>
            <person name="Lv J."/>
            <person name="Arendt D."/>
            <person name="Savage R."/>
            <person name="Osoegawa K."/>
            <person name="de Jong P."/>
            <person name="Lindberg D.R."/>
            <person name="Seaver E.C."/>
            <person name="Weisblat D.A."/>
            <person name="Putnam N.H."/>
            <person name="Grigoriev I.V."/>
            <person name="Rokhsar D.S."/>
        </authorList>
    </citation>
    <scope>NUCLEOTIDE SEQUENCE</scope>
</reference>
<feature type="region of interest" description="Disordered" evidence="1">
    <location>
        <begin position="120"/>
        <end position="148"/>
    </location>
</feature>
<evidence type="ECO:0000313" key="4">
    <source>
        <dbReference type="EnsemblMetazoa" id="HelroP184539"/>
    </source>
</evidence>
<evidence type="ECO:0000256" key="2">
    <source>
        <dbReference type="SAM" id="Phobius"/>
    </source>
</evidence>
<keyword evidence="5" id="KW-1185">Reference proteome</keyword>
<dbReference type="InParanoid" id="T1FLF3"/>
<reference evidence="3 5" key="2">
    <citation type="journal article" date="2013" name="Nature">
        <title>Insights into bilaterian evolution from three spiralian genomes.</title>
        <authorList>
            <person name="Simakov O."/>
            <person name="Marletaz F."/>
            <person name="Cho S.J."/>
            <person name="Edsinger-Gonzales E."/>
            <person name="Havlak P."/>
            <person name="Hellsten U."/>
            <person name="Kuo D.H."/>
            <person name="Larsson T."/>
            <person name="Lv J."/>
            <person name="Arendt D."/>
            <person name="Savage R."/>
            <person name="Osoegawa K."/>
            <person name="de Jong P."/>
            <person name="Grimwood J."/>
            <person name="Chapman J.A."/>
            <person name="Shapiro H."/>
            <person name="Aerts A."/>
            <person name="Otillar R.P."/>
            <person name="Terry A.Y."/>
            <person name="Boore J.L."/>
            <person name="Grigoriev I.V."/>
            <person name="Lindberg D.R."/>
            <person name="Seaver E.C."/>
            <person name="Weisblat D.A."/>
            <person name="Putnam N.H."/>
            <person name="Rokhsar D.S."/>
        </authorList>
    </citation>
    <scope>NUCLEOTIDE SEQUENCE</scope>
</reference>
<keyword evidence="2" id="KW-0472">Membrane</keyword>
<accession>T1FLF3</accession>
<keyword evidence="2" id="KW-0812">Transmembrane</keyword>
<feature type="compositionally biased region" description="Low complexity" evidence="1">
    <location>
        <begin position="120"/>
        <end position="129"/>
    </location>
</feature>